<gene>
    <name evidence="1" type="ORF">METZ01_LOCUS321005</name>
</gene>
<dbReference type="AlphaFoldDB" id="A0A382P8I1"/>
<organism evidence="1">
    <name type="scientific">marine metagenome</name>
    <dbReference type="NCBI Taxonomy" id="408172"/>
    <lineage>
        <taxon>unclassified sequences</taxon>
        <taxon>metagenomes</taxon>
        <taxon>ecological metagenomes</taxon>
    </lineage>
</organism>
<dbReference type="EMBL" id="UINC01104752">
    <property type="protein sequence ID" value="SVC68151.1"/>
    <property type="molecule type" value="Genomic_DNA"/>
</dbReference>
<name>A0A382P8I1_9ZZZZ</name>
<proteinExistence type="predicted"/>
<evidence type="ECO:0000313" key="1">
    <source>
        <dbReference type="EMBL" id="SVC68151.1"/>
    </source>
</evidence>
<protein>
    <submittedName>
        <fullName evidence="1">Uncharacterized protein</fullName>
    </submittedName>
</protein>
<reference evidence="1" key="1">
    <citation type="submission" date="2018-05" db="EMBL/GenBank/DDBJ databases">
        <authorList>
            <person name="Lanie J.A."/>
            <person name="Ng W.-L."/>
            <person name="Kazmierczak K.M."/>
            <person name="Andrzejewski T.M."/>
            <person name="Davidsen T.M."/>
            <person name="Wayne K.J."/>
            <person name="Tettelin H."/>
            <person name="Glass J.I."/>
            <person name="Rusch D."/>
            <person name="Podicherti R."/>
            <person name="Tsui H.-C.T."/>
            <person name="Winkler M.E."/>
        </authorList>
    </citation>
    <scope>NUCLEOTIDE SEQUENCE</scope>
</reference>
<sequence>MKLLVLTQRPLSWKDVPHPLQFLFAENRLMFPPQKPHLAILIAILDCF</sequence>
<accession>A0A382P8I1</accession>